<protein>
    <submittedName>
        <fullName evidence="3">Carbon-nitrogen hydrolase family protein</fullName>
    </submittedName>
</protein>
<dbReference type="InterPro" id="IPR036526">
    <property type="entry name" value="C-N_Hydrolase_sf"/>
</dbReference>
<evidence type="ECO:0000259" key="2">
    <source>
        <dbReference type="PROSITE" id="PS50263"/>
    </source>
</evidence>
<dbReference type="EMBL" id="JBBPCC010000001">
    <property type="protein sequence ID" value="MEK8126681.1"/>
    <property type="molecule type" value="Genomic_DNA"/>
</dbReference>
<dbReference type="CDD" id="cd07581">
    <property type="entry name" value="nitrilase_3"/>
    <property type="match status" value="1"/>
</dbReference>
<keyword evidence="3" id="KW-0378">Hydrolase</keyword>
<dbReference type="RefSeq" id="WP_341413733.1">
    <property type="nucleotide sequence ID" value="NZ_JBBPCC010000001.1"/>
</dbReference>
<accession>A0ABU9DCV0</accession>
<evidence type="ECO:0000313" key="3">
    <source>
        <dbReference type="EMBL" id="MEK8126681.1"/>
    </source>
</evidence>
<dbReference type="InterPro" id="IPR003010">
    <property type="entry name" value="C-N_Hydrolase"/>
</dbReference>
<dbReference type="Proteomes" id="UP001469365">
    <property type="component" value="Unassembled WGS sequence"/>
</dbReference>
<organism evidence="3 4">
    <name type="scientific">Paenibacillus filicis</name>
    <dbReference type="NCBI Taxonomy" id="669464"/>
    <lineage>
        <taxon>Bacteria</taxon>
        <taxon>Bacillati</taxon>
        <taxon>Bacillota</taxon>
        <taxon>Bacilli</taxon>
        <taxon>Bacillales</taxon>
        <taxon>Paenibacillaceae</taxon>
        <taxon>Paenibacillus</taxon>
    </lineage>
</organism>
<evidence type="ECO:0000313" key="4">
    <source>
        <dbReference type="Proteomes" id="UP001469365"/>
    </source>
</evidence>
<gene>
    <name evidence="3" type="ORF">WMW72_02035</name>
</gene>
<evidence type="ECO:0000256" key="1">
    <source>
        <dbReference type="ARBA" id="ARBA00010613"/>
    </source>
</evidence>
<dbReference type="PANTHER" id="PTHR23088">
    <property type="entry name" value="NITRILASE-RELATED"/>
    <property type="match status" value="1"/>
</dbReference>
<comment type="similarity">
    <text evidence="1">Belongs to the carbon-nitrogen hydrolase superfamily. NIT1/NIT2 family.</text>
</comment>
<comment type="caution">
    <text evidence="3">The sequence shown here is derived from an EMBL/GenBank/DDBJ whole genome shotgun (WGS) entry which is preliminary data.</text>
</comment>
<dbReference type="GO" id="GO:0016787">
    <property type="term" value="F:hydrolase activity"/>
    <property type="evidence" value="ECO:0007669"/>
    <property type="project" value="UniProtKB-KW"/>
</dbReference>
<feature type="domain" description="CN hydrolase" evidence="2">
    <location>
        <begin position="3"/>
        <end position="247"/>
    </location>
</feature>
<keyword evidence="4" id="KW-1185">Reference proteome</keyword>
<dbReference type="Pfam" id="PF00795">
    <property type="entry name" value="CN_hydrolase"/>
    <property type="match status" value="1"/>
</dbReference>
<dbReference type="Gene3D" id="3.60.110.10">
    <property type="entry name" value="Carbon-nitrogen hydrolase"/>
    <property type="match status" value="1"/>
</dbReference>
<dbReference type="PROSITE" id="PS50263">
    <property type="entry name" value="CN_HYDROLASE"/>
    <property type="match status" value="1"/>
</dbReference>
<dbReference type="PANTHER" id="PTHR23088:SF27">
    <property type="entry name" value="DEAMINATED GLUTATHIONE AMIDASE"/>
    <property type="match status" value="1"/>
</dbReference>
<sequence length="278" mass="31066">MSFQLVMAQLGSTDDKQVNLNKAEQALSEAVGVHHADIVVFPEVFMSYFAVGTPREVKLQDAEKLDGLFVTGMRELSRKYGVWTIFGMREPSEDPQDDRVYNSVVIVDAAGEIVSTYRKTHLYDAFGAKESVSIKPGDSLFHPVKTPFGTIGLLVCYELRFPEISRYQAVHGADVIIVPSGWVRGPLKEKHWLHLVTTRALENTAFVVACNQVNDFYIGQSLIVDPMGVAVAQGDETESLIPYRIDLDRVQEVRTKLPSHVHLRPELYHAKVGSETHV</sequence>
<dbReference type="SUPFAM" id="SSF56317">
    <property type="entry name" value="Carbon-nitrogen hydrolase"/>
    <property type="match status" value="1"/>
</dbReference>
<proteinExistence type="inferred from homology"/>
<reference evidence="3 4" key="1">
    <citation type="submission" date="2024-04" db="EMBL/GenBank/DDBJ databases">
        <title>draft genome sequnece of Paenibacillus filicis.</title>
        <authorList>
            <person name="Kim D.-U."/>
        </authorList>
    </citation>
    <scope>NUCLEOTIDE SEQUENCE [LARGE SCALE GENOMIC DNA]</scope>
    <source>
        <strain evidence="3 4">KACC14197</strain>
    </source>
</reference>
<name>A0ABU9DCV0_9BACL</name>